<dbReference type="Pfam" id="PF00501">
    <property type="entry name" value="AMP-binding"/>
    <property type="match status" value="3"/>
</dbReference>
<proteinExistence type="predicted"/>
<gene>
    <name evidence="5" type="ORF">TRUGW13939_02608</name>
</gene>
<dbReference type="CDD" id="cd05918">
    <property type="entry name" value="A_NRPS_SidN3_like"/>
    <property type="match status" value="2"/>
</dbReference>
<keyword evidence="1" id="KW-0596">Phosphopantetheine</keyword>
<dbReference type="Pfam" id="PF00668">
    <property type="entry name" value="Condensation"/>
    <property type="match status" value="3"/>
</dbReference>
<dbReference type="InterPro" id="IPR000873">
    <property type="entry name" value="AMP-dep_synth/lig_dom"/>
</dbReference>
<evidence type="ECO:0000259" key="4">
    <source>
        <dbReference type="PROSITE" id="PS50075"/>
    </source>
</evidence>
<keyword evidence="6" id="KW-1185">Reference proteome</keyword>
<dbReference type="InterPro" id="IPR023213">
    <property type="entry name" value="CAT-like_dom_sf"/>
</dbReference>
<dbReference type="SMART" id="SM00823">
    <property type="entry name" value="PKS_PP"/>
    <property type="match status" value="2"/>
</dbReference>
<dbReference type="Gene3D" id="3.30.559.30">
    <property type="entry name" value="Nonribosomal peptide synthetase, condensation domain"/>
    <property type="match status" value="3"/>
</dbReference>
<sequence length="3164" mass="351785">MLVGGTICIPSESDRTSDLVKSINELQANAADLTPSLANILTPQDIPSLKVMILGGEAMTATIVRKWVPHLTLINTYGPAECCIVSTTAAPAKGGLDHENIGRTTCGHSWIVDPEDPDKLLPVGAVGELLMEGPLVGRGYLNEPEKKAAVFLERTSWAPNGSRIYKTGDLARYREDGNIMFIGRKDNQIKIHGQRVEIGEIESSIESMENVSGAAVEFVNNSHLQQTLVAFIALHDPQADRTLDEEISLTLLDSLSQIKKKLEESLPRYMVPSLFIPLPVLPITITGKLDRKGLRKLIDNLTKADLVRYRLVQETFNAKDSLKNDAQIALRLAWGEVLQAPLETISLRSHFFGLGGDSLSAMALANSARRHGLLLTIPHIFQTPILEEMSIVATAMTDRSDSSSYDEPFSLLPKSISAQSILETGDLQLPQHSIEDIYPCTPLQEGFILSSAKVSEAYCAQHVYKVSPIVDTQTFRTAWMNLVDENAILRTRILFLNGTGSVQVIVRDPESLSLVTHRTGLYDYLRQDRAKPFTYGTNLSRFALVIEEALGERYFVLSAHHASFDAVSMELLLQRFSEIYSELSYQPRNPPSFKRFISHLENMDTESCRNFWTSQMKGNPSTEFLRPAGTGPSNQKRNIISHEISLDSLRFVKENRRWTLETVVRASWALVIAQYSEADDVLFGATLSGRTAPVDGISEIVAPTMATVPVRIAVDKGLSVEQFLDQIQRQAVDMIPYEHYGLQKIQQLEPHATTFNTILDIQHKTSRRSKPWDDIMSPCKITASSEQAEAYHVQSCIMECWISQNFLELRANYDHSVVSQWEIQNILRCFGNIVQQLCYGGDKKACLISNISLCDTESFNQIMEWNTSKPTTTESMIHDLVIRTASKNPTAMAVESWDGGLTFEELDKLTKRLAIHLGNLGTDFLGNLIIPICFDKSIFAVVSMLAILRVGGTYVPLDPTYPASRLCGMIDQVHASFVITSSKYHPQFEGQVENIIVLDNTLLEKLQHIQGDFPFSNPTVAIREPSPGDQAMIIFTSGSSGKPKGVVITHESFCTLAVGLGKTLNLSESSRVLQFAAYAFDVSNAEIFMPLIHGGCVCIPSPEERINDLAGIINRKKVNWLYLTPTATTLLKGSEEVLTVRTLLLGGEAARSDIIRTWASSVELINTYGPAEGTIWPSVALFPPGSSPLNIGQGNNCHMWLVDPENHHRLVPIGAVGEILLEGPLLAHGYFEDETKTQAAFIHDLKWARSYGNPRRFYKTSDLARYNHDGTMSFCGRIGTMVKLRGQRLELGEVESYIKRCVSHTSHVCVELMKKPNNVDKLVAFVTIDQEEKNEISPLLSIGEIGITSGAQSREIFDQVQKFLRSHLPQFMHPSIYVPLKTMPRTASGKTDRKILREWYKQVDAALIESLSSTETIKMAPQTPKEVHLRELWSQVLNRDESKIGRDDDFFQIGGDSLSAMRLAATSRDLGLSLSVTDVFLKRRLSELAACLGDIHGNMPSTLEPFELLGSSKHIQRFFKRSSPLWDIHNLKNAYPCTPLQEGLISLSNKSQDAYIANHTFRLPPGVDMARFKSAWQSTVHGFDILRTRIVSDPEYGFLQLVLHNEKIDWISLGSLEDFPTGKAENETLSHLIGGSLATFYLVAPKNAGKEWTFILRLHHAIFDANSLELMLLYAKARYYSNQHIPTISSYDIFVAHVIGSRSETSKGFWVKELGSFNGSKFPDSSSVIQDASQIMATYSHNTSIIHSKESPYTITTILLAAWAIVISIHSQSDDVLFGQTLSGRDTPVAGITGVGGPTIATIPRRIRVHTGQLVESFLSTVQNQSAESLVHQHFGLQNISSAIGSRESCDFNSLLSIETVHEITPSQSFLEEVHTTDDSRYHTYPFVVQAFLEAKTTSSYSLEFSAVYDENRMDTWTVRNILSQVSHVASQLQQTSRAVREINVCSPPEKGQMEEWNGNLKNSNPGQHSLIQSRILSWAQKTPNSIAISGWDACLTYRELDIFSLKLSQMLIENDAFSTGAIVGICFAKSAWVAVAALAVLRTGASCLFIEPNHPLERRLEIINQAYCAIILADPSNASSALRNYAHVVEVTRPVIESNGHSSTPPAVNSHHDDTASVVFTSGSTGKPKGILLTHHSILSWFDSFSTKLNISCKTRMLQFASAAFDAFTMEIFAALLAGCCLCIPSEHDRLNNLDGFIREMNVTWTFFTPTALTFLQPDKAPSLQTVVLGGETVKRHNIDQWAHRVELFSIYGPAECTICICSVRLLPPSNPTNLGHAHGSSVWISDSSNPERLAPLGAIGEICIQAPQVSKGYIHDPKRTAMNFLEKSPWSSQGWQPNMSEFSMYRTGDLGRYNADGTLTYIGRKDKQVKLRGQRIELGEVEDRIRLSMHQPVLVATEVVEFGGSSRGPTLATFVDIGSSQEYAGQLADKKTLEAGRWNEKMDDLQIQLTKTLPRYMVPSVYVILLSMPLTATGKIDRRQLLDISNRLDYTQLREFMASRARRVPTTKTELLVQSLWASSLKVSPSAISADDTWVQVGGDSIQAVHFVTKARSHGLKMTVSALLSSSTLAILAEECDKDGVNNNNTKQELPVYSLDALSDNESVSPELRKQFETIYEGTRIKYIVEATDFQSEMLSAGMQRSRGWNNYLRMILGDTALDVTKAKAALQALVAHHDILRTVLLCHRGQVFQCVLESVEVQIQTSLHVDNLETVAQAWIDEDIRQPPTVDLPILRASIVTSSTNDHDCLILGLSHALYDGMSLPTIRDDWSLAYHGQQLISNGPSFVVYSQELIRQKKRESHEDRALQFWRKVLGGSTMTEIVHHSLPLYECPIDQTLSRKIAAPKQELSRHGFTFPTLLKSAWAVVLSRWSQRRDVVFGHLVSGRAGLDVPIDGIETIVGPCINLIPVRVNVDKSNTILGLLSSIHQQHLDSLPYETTGFRQIIRECTDWPNWARFSSIVQHQNIQGVDDILSAHQPTGLFCPEHDSADVWIISVPEDEGRSIRIDLNYSRDTISDLLATTLVNELCGMMQLLSQQISDCSIPTLSATMPNLPQKLPPNISAEMAGIEPSSVSQAETSYKKSAISNVEEVVEECWEIAGLGVDTEETTPFYDLSGDLIPALQMQSVIKEKLSLIIEVEQFVRMPTKKAQRALLRRELEKQHFS</sequence>
<dbReference type="OrthoDB" id="416786at2759"/>
<dbReference type="SUPFAM" id="SSF56801">
    <property type="entry name" value="Acetyl-CoA synthetase-like"/>
    <property type="match status" value="3"/>
</dbReference>
<dbReference type="KEGG" id="trg:TRUGW13939_02608"/>
<dbReference type="InterPro" id="IPR020845">
    <property type="entry name" value="AMP-binding_CS"/>
</dbReference>
<dbReference type="Gene3D" id="3.30.300.30">
    <property type="match status" value="3"/>
</dbReference>
<dbReference type="InterPro" id="IPR045851">
    <property type="entry name" value="AMP-bd_C_sf"/>
</dbReference>
<dbReference type="NCBIfam" id="TIGR01733">
    <property type="entry name" value="AA-adenyl-dom"/>
    <property type="match status" value="2"/>
</dbReference>
<dbReference type="GO" id="GO:0043041">
    <property type="term" value="P:amino acid activation for nonribosomal peptide biosynthetic process"/>
    <property type="evidence" value="ECO:0007669"/>
    <property type="project" value="TreeGrafter"/>
</dbReference>
<evidence type="ECO:0000256" key="1">
    <source>
        <dbReference type="ARBA" id="ARBA00022450"/>
    </source>
</evidence>
<dbReference type="FunFam" id="1.10.1200.10:FF:000005">
    <property type="entry name" value="Nonribosomal peptide synthetase 1"/>
    <property type="match status" value="1"/>
</dbReference>
<dbReference type="InterPro" id="IPR042099">
    <property type="entry name" value="ANL_N_sf"/>
</dbReference>
<evidence type="ECO:0000256" key="2">
    <source>
        <dbReference type="ARBA" id="ARBA00022553"/>
    </source>
</evidence>
<name>A0A7H8QPX0_TALRU</name>
<dbReference type="CDD" id="cd19545">
    <property type="entry name" value="FUM14_C_NRPS-like"/>
    <property type="match status" value="2"/>
</dbReference>
<keyword evidence="2" id="KW-0597">Phosphoprotein</keyword>
<dbReference type="PANTHER" id="PTHR45527:SF1">
    <property type="entry name" value="FATTY ACID SYNTHASE"/>
    <property type="match status" value="1"/>
</dbReference>
<feature type="domain" description="Carrier" evidence="4">
    <location>
        <begin position="321"/>
        <end position="397"/>
    </location>
</feature>
<organism evidence="5 6">
    <name type="scientific">Talaromyces rugulosus</name>
    <name type="common">Penicillium rugulosum</name>
    <dbReference type="NCBI Taxonomy" id="121627"/>
    <lineage>
        <taxon>Eukaryota</taxon>
        <taxon>Fungi</taxon>
        <taxon>Dikarya</taxon>
        <taxon>Ascomycota</taxon>
        <taxon>Pezizomycotina</taxon>
        <taxon>Eurotiomycetes</taxon>
        <taxon>Eurotiomycetidae</taxon>
        <taxon>Eurotiales</taxon>
        <taxon>Trichocomaceae</taxon>
        <taxon>Talaromyces</taxon>
        <taxon>Talaromyces sect. Islandici</taxon>
    </lineage>
</organism>
<dbReference type="PROSITE" id="PS50075">
    <property type="entry name" value="CARRIER"/>
    <property type="match status" value="3"/>
</dbReference>
<dbReference type="InterPro" id="IPR009081">
    <property type="entry name" value="PP-bd_ACP"/>
</dbReference>
<dbReference type="GO" id="GO:0016874">
    <property type="term" value="F:ligase activity"/>
    <property type="evidence" value="ECO:0007669"/>
    <property type="project" value="UniProtKB-KW"/>
</dbReference>
<dbReference type="PANTHER" id="PTHR45527">
    <property type="entry name" value="NONRIBOSOMAL PEPTIDE SYNTHETASE"/>
    <property type="match status" value="1"/>
</dbReference>
<feature type="domain" description="Carrier" evidence="4">
    <location>
        <begin position="2506"/>
        <end position="2582"/>
    </location>
</feature>
<dbReference type="Proteomes" id="UP000509510">
    <property type="component" value="Chromosome II"/>
</dbReference>
<dbReference type="FunFam" id="3.30.300.30:FF:000015">
    <property type="entry name" value="Nonribosomal peptide synthase SidD"/>
    <property type="match status" value="3"/>
</dbReference>
<dbReference type="GO" id="GO:0005737">
    <property type="term" value="C:cytoplasm"/>
    <property type="evidence" value="ECO:0007669"/>
    <property type="project" value="TreeGrafter"/>
</dbReference>
<dbReference type="InterPro" id="IPR010071">
    <property type="entry name" value="AA_adenyl_dom"/>
</dbReference>
<protein>
    <recommendedName>
        <fullName evidence="4">Carrier domain-containing protein</fullName>
    </recommendedName>
</protein>
<dbReference type="Gene3D" id="3.30.559.10">
    <property type="entry name" value="Chloramphenicol acetyltransferase-like domain"/>
    <property type="match status" value="3"/>
</dbReference>
<dbReference type="SUPFAM" id="SSF52777">
    <property type="entry name" value="CoA-dependent acyltransferases"/>
    <property type="match status" value="6"/>
</dbReference>
<dbReference type="RefSeq" id="XP_035341693.1">
    <property type="nucleotide sequence ID" value="XM_035485800.1"/>
</dbReference>
<dbReference type="NCBIfam" id="NF003417">
    <property type="entry name" value="PRK04813.1"/>
    <property type="match status" value="3"/>
</dbReference>
<evidence type="ECO:0000313" key="6">
    <source>
        <dbReference type="Proteomes" id="UP000509510"/>
    </source>
</evidence>
<dbReference type="InterPro" id="IPR020806">
    <property type="entry name" value="PKS_PP-bd"/>
</dbReference>
<dbReference type="PROSITE" id="PS00012">
    <property type="entry name" value="PHOSPHOPANTETHEINE"/>
    <property type="match status" value="1"/>
</dbReference>
<dbReference type="CDD" id="cd19542">
    <property type="entry name" value="CT_NRPS-like"/>
    <property type="match status" value="1"/>
</dbReference>
<dbReference type="PROSITE" id="PS00455">
    <property type="entry name" value="AMP_BINDING"/>
    <property type="match status" value="2"/>
</dbReference>
<dbReference type="InterPro" id="IPR036736">
    <property type="entry name" value="ACP-like_sf"/>
</dbReference>
<reference evidence="6" key="1">
    <citation type="submission" date="2020-06" db="EMBL/GenBank/DDBJ databases">
        <title>A chromosome-scale genome assembly of Talaromyces rugulosus W13939.</title>
        <authorList>
            <person name="Wang B."/>
            <person name="Guo L."/>
            <person name="Ye K."/>
            <person name="Wang L."/>
        </authorList>
    </citation>
    <scope>NUCLEOTIDE SEQUENCE [LARGE SCALE GENOMIC DNA]</scope>
    <source>
        <strain evidence="6">W13939</strain>
    </source>
</reference>
<accession>A0A7H8QPX0</accession>
<keyword evidence="3" id="KW-0436">Ligase</keyword>
<dbReference type="Pfam" id="PF00550">
    <property type="entry name" value="PP-binding"/>
    <property type="match status" value="3"/>
</dbReference>
<evidence type="ECO:0000256" key="3">
    <source>
        <dbReference type="ARBA" id="ARBA00022598"/>
    </source>
</evidence>
<dbReference type="EMBL" id="CP055899">
    <property type="protein sequence ID" value="QKX55515.1"/>
    <property type="molecule type" value="Genomic_DNA"/>
</dbReference>
<evidence type="ECO:0000313" key="5">
    <source>
        <dbReference type="EMBL" id="QKX55515.1"/>
    </source>
</evidence>
<dbReference type="GO" id="GO:0044550">
    <property type="term" value="P:secondary metabolite biosynthetic process"/>
    <property type="evidence" value="ECO:0007669"/>
    <property type="project" value="TreeGrafter"/>
</dbReference>
<dbReference type="GO" id="GO:0031177">
    <property type="term" value="F:phosphopantetheine binding"/>
    <property type="evidence" value="ECO:0007669"/>
    <property type="project" value="InterPro"/>
</dbReference>
<dbReference type="InterPro" id="IPR001242">
    <property type="entry name" value="Condensation_dom"/>
</dbReference>
<dbReference type="Gene3D" id="1.10.1200.10">
    <property type="entry name" value="ACP-like"/>
    <property type="match status" value="3"/>
</dbReference>
<dbReference type="Gene3D" id="3.40.50.12780">
    <property type="entry name" value="N-terminal domain of ligase-like"/>
    <property type="match status" value="3"/>
</dbReference>
<dbReference type="SUPFAM" id="SSF47336">
    <property type="entry name" value="ACP-like"/>
    <property type="match status" value="3"/>
</dbReference>
<dbReference type="InterPro" id="IPR006162">
    <property type="entry name" value="Ppantetheine_attach_site"/>
</dbReference>
<dbReference type="FunFam" id="3.30.559.30:FF:000003">
    <property type="entry name" value="Nonribosomal peptide synthase SidD"/>
    <property type="match status" value="1"/>
</dbReference>
<feature type="domain" description="Carrier" evidence="4">
    <location>
        <begin position="1420"/>
        <end position="1496"/>
    </location>
</feature>
<dbReference type="GeneID" id="55990115"/>